<organism evidence="1">
    <name type="scientific">Guillardia theta (strain CCMP2712)</name>
    <name type="common">Cryptophyte</name>
    <dbReference type="NCBI Taxonomy" id="905079"/>
    <lineage>
        <taxon>Eukaryota</taxon>
        <taxon>Cryptophyceae</taxon>
        <taxon>Pyrenomonadales</taxon>
        <taxon>Geminigeraceae</taxon>
        <taxon>Guillardia</taxon>
    </lineage>
</organism>
<evidence type="ECO:0000313" key="3">
    <source>
        <dbReference type="Proteomes" id="UP000011087"/>
    </source>
</evidence>
<dbReference type="SMART" id="SM01411">
    <property type="entry name" value="Ephrin_rec_like"/>
    <property type="match status" value="3"/>
</dbReference>
<dbReference type="RefSeq" id="XP_005817874.1">
    <property type="nucleotide sequence ID" value="XM_005817817.1"/>
</dbReference>
<dbReference type="PaxDb" id="55529-EKX30894"/>
<reference evidence="3" key="2">
    <citation type="submission" date="2012-11" db="EMBL/GenBank/DDBJ databases">
        <authorList>
            <person name="Kuo A."/>
            <person name="Curtis B.A."/>
            <person name="Tanifuji G."/>
            <person name="Burki F."/>
            <person name="Gruber A."/>
            <person name="Irimia M."/>
            <person name="Maruyama S."/>
            <person name="Arias M.C."/>
            <person name="Ball S.G."/>
            <person name="Gile G.H."/>
            <person name="Hirakawa Y."/>
            <person name="Hopkins J.F."/>
            <person name="Rensing S.A."/>
            <person name="Schmutz J."/>
            <person name="Symeonidi A."/>
            <person name="Elias M."/>
            <person name="Eveleigh R.J."/>
            <person name="Herman E.K."/>
            <person name="Klute M.J."/>
            <person name="Nakayama T."/>
            <person name="Obornik M."/>
            <person name="Reyes-Prieto A."/>
            <person name="Armbrust E.V."/>
            <person name="Aves S.J."/>
            <person name="Beiko R.G."/>
            <person name="Coutinho P."/>
            <person name="Dacks J.B."/>
            <person name="Durnford D.G."/>
            <person name="Fast N.M."/>
            <person name="Green B.R."/>
            <person name="Grisdale C."/>
            <person name="Hempe F."/>
            <person name="Henrissat B."/>
            <person name="Hoppner M.P."/>
            <person name="Ishida K.-I."/>
            <person name="Kim E."/>
            <person name="Koreny L."/>
            <person name="Kroth P.G."/>
            <person name="Liu Y."/>
            <person name="Malik S.-B."/>
            <person name="Maier U.G."/>
            <person name="McRose D."/>
            <person name="Mock T."/>
            <person name="Neilson J.A."/>
            <person name="Onodera N.T."/>
            <person name="Poole A.M."/>
            <person name="Pritham E.J."/>
            <person name="Richards T.A."/>
            <person name="Rocap G."/>
            <person name="Roy S.W."/>
            <person name="Sarai C."/>
            <person name="Schaack S."/>
            <person name="Shirato S."/>
            <person name="Slamovits C.H."/>
            <person name="Spencer D.F."/>
            <person name="Suzuki S."/>
            <person name="Worden A.Z."/>
            <person name="Zauner S."/>
            <person name="Barry K."/>
            <person name="Bell C."/>
            <person name="Bharti A.K."/>
            <person name="Crow J.A."/>
            <person name="Grimwood J."/>
            <person name="Kramer R."/>
            <person name="Lindquist E."/>
            <person name="Lucas S."/>
            <person name="Salamov A."/>
            <person name="McFadden G.I."/>
            <person name="Lane C.E."/>
            <person name="Keeling P.J."/>
            <person name="Gray M.W."/>
            <person name="Grigoriev I.V."/>
            <person name="Archibald J.M."/>
        </authorList>
    </citation>
    <scope>NUCLEOTIDE SEQUENCE</scope>
    <source>
        <strain evidence="3">CCMP2712</strain>
    </source>
</reference>
<dbReference type="OrthoDB" id="439917at2759"/>
<dbReference type="EnsemblProtists" id="EKX30894">
    <property type="protein sequence ID" value="EKX30894"/>
    <property type="gene ID" value="GUITHDRAFT_83595"/>
</dbReference>
<dbReference type="Proteomes" id="UP000011087">
    <property type="component" value="Unassembled WGS sequence"/>
</dbReference>
<evidence type="ECO:0000313" key="2">
    <source>
        <dbReference type="EnsemblProtists" id="EKX30894"/>
    </source>
</evidence>
<protein>
    <recommendedName>
        <fullName evidence="4">Tyrosine-protein kinase ephrin type A/B receptor-like domain-containing protein</fullName>
    </recommendedName>
</protein>
<accession>L1I4T4</accession>
<reference evidence="1 3" key="1">
    <citation type="journal article" date="2012" name="Nature">
        <title>Algal genomes reveal evolutionary mosaicism and the fate of nucleomorphs.</title>
        <authorList>
            <consortium name="DOE Joint Genome Institute"/>
            <person name="Curtis B.A."/>
            <person name="Tanifuji G."/>
            <person name="Burki F."/>
            <person name="Gruber A."/>
            <person name="Irimia M."/>
            <person name="Maruyama S."/>
            <person name="Arias M.C."/>
            <person name="Ball S.G."/>
            <person name="Gile G.H."/>
            <person name="Hirakawa Y."/>
            <person name="Hopkins J.F."/>
            <person name="Kuo A."/>
            <person name="Rensing S.A."/>
            <person name="Schmutz J."/>
            <person name="Symeonidi A."/>
            <person name="Elias M."/>
            <person name="Eveleigh R.J."/>
            <person name="Herman E.K."/>
            <person name="Klute M.J."/>
            <person name="Nakayama T."/>
            <person name="Obornik M."/>
            <person name="Reyes-Prieto A."/>
            <person name="Armbrust E.V."/>
            <person name="Aves S.J."/>
            <person name="Beiko R.G."/>
            <person name="Coutinho P."/>
            <person name="Dacks J.B."/>
            <person name="Durnford D.G."/>
            <person name="Fast N.M."/>
            <person name="Green B.R."/>
            <person name="Grisdale C.J."/>
            <person name="Hempel F."/>
            <person name="Henrissat B."/>
            <person name="Hoppner M.P."/>
            <person name="Ishida K."/>
            <person name="Kim E."/>
            <person name="Koreny L."/>
            <person name="Kroth P.G."/>
            <person name="Liu Y."/>
            <person name="Malik S.B."/>
            <person name="Maier U.G."/>
            <person name="McRose D."/>
            <person name="Mock T."/>
            <person name="Neilson J.A."/>
            <person name="Onodera N.T."/>
            <person name="Poole A.M."/>
            <person name="Pritham E.J."/>
            <person name="Richards T.A."/>
            <person name="Rocap G."/>
            <person name="Roy S.W."/>
            <person name="Sarai C."/>
            <person name="Schaack S."/>
            <person name="Shirato S."/>
            <person name="Slamovits C.H."/>
            <person name="Spencer D.F."/>
            <person name="Suzuki S."/>
            <person name="Worden A.Z."/>
            <person name="Zauner S."/>
            <person name="Barry K."/>
            <person name="Bell C."/>
            <person name="Bharti A.K."/>
            <person name="Crow J.A."/>
            <person name="Grimwood J."/>
            <person name="Kramer R."/>
            <person name="Lindquist E."/>
            <person name="Lucas S."/>
            <person name="Salamov A."/>
            <person name="McFadden G.I."/>
            <person name="Lane C.E."/>
            <person name="Keeling P.J."/>
            <person name="Gray M.W."/>
            <person name="Grigoriev I.V."/>
            <person name="Archibald J.M."/>
        </authorList>
    </citation>
    <scope>NUCLEOTIDE SEQUENCE</scope>
    <source>
        <strain evidence="1 3">CCMP2712</strain>
    </source>
</reference>
<dbReference type="PANTHER" id="PTHR47236:SF4">
    <property type="entry name" value="GENE 9195-RELATED"/>
    <property type="match status" value="1"/>
</dbReference>
<reference evidence="2" key="3">
    <citation type="submission" date="2016-03" db="UniProtKB">
        <authorList>
            <consortium name="EnsemblProtists"/>
        </authorList>
    </citation>
    <scope>IDENTIFICATION</scope>
</reference>
<dbReference type="STRING" id="905079.L1I4T4"/>
<dbReference type="OMA" id="ERCIHAM"/>
<evidence type="ECO:0000313" key="1">
    <source>
        <dbReference type="EMBL" id="EKX30894.1"/>
    </source>
</evidence>
<sequence length="229" mass="23460">MGGLGGIIAEGSSGLEVAVVLNTSNQGQGVQVSAFSSSADCRGVGDIGSLVCPLGHYCPEGMENLEAGRCPRGTYGGQEGLANVSQCTSCPAGMYCNDTGLTAPSGPCKAGWYCTGGSADERALSCDPRPWEGLRGRGPCPQGHYCPAGTLQPISCPRGTFSGTVGNRNVSDCEACPAGYFCPEEALTFGTNFTCPYGYYCGDSLPAPCEPGTYNQEAMQTSCKPCPPG</sequence>
<dbReference type="AlphaFoldDB" id="L1I4T4"/>
<dbReference type="InterPro" id="IPR009030">
    <property type="entry name" value="Growth_fac_rcpt_cys_sf"/>
</dbReference>
<proteinExistence type="predicted"/>
<dbReference type="SUPFAM" id="SSF57184">
    <property type="entry name" value="Growth factor receptor domain"/>
    <property type="match status" value="1"/>
</dbReference>
<name>L1I4T4_GUITC</name>
<dbReference type="KEGG" id="gtt:GUITHDRAFT_83595"/>
<feature type="non-terminal residue" evidence="1">
    <location>
        <position position="229"/>
    </location>
</feature>
<evidence type="ECO:0008006" key="4">
    <source>
        <dbReference type="Google" id="ProtNLM"/>
    </source>
</evidence>
<dbReference type="HOGENOM" id="CLU_1232673_0_0_1"/>
<dbReference type="GeneID" id="17287614"/>
<dbReference type="PANTHER" id="PTHR47236">
    <property type="entry name" value="GENE, 32742-RELATED-RELATED"/>
    <property type="match status" value="1"/>
</dbReference>
<dbReference type="Gene3D" id="2.10.50.10">
    <property type="entry name" value="Tumor Necrosis Factor Receptor, subunit A, domain 2"/>
    <property type="match status" value="2"/>
</dbReference>
<dbReference type="EMBL" id="JH993471">
    <property type="protein sequence ID" value="EKX30894.1"/>
    <property type="molecule type" value="Genomic_DNA"/>
</dbReference>
<gene>
    <name evidence="1" type="ORF">GUITHDRAFT_83595</name>
</gene>
<keyword evidence="3" id="KW-1185">Reference proteome</keyword>